<dbReference type="InterPro" id="IPR013149">
    <property type="entry name" value="ADH-like_C"/>
</dbReference>
<evidence type="ECO:0000256" key="5">
    <source>
        <dbReference type="ARBA" id="ARBA00023027"/>
    </source>
</evidence>
<comment type="caution">
    <text evidence="8">The sequence shown here is derived from an EMBL/GenBank/DDBJ whole genome shotgun (WGS) entry which is preliminary data.</text>
</comment>
<dbReference type="Gene3D" id="3.90.180.10">
    <property type="entry name" value="Medium-chain alcohol dehydrogenases, catalytic domain"/>
    <property type="match status" value="1"/>
</dbReference>
<organism evidence="8 9">
    <name type="scientific">Clostridium autoethanogenum</name>
    <dbReference type="NCBI Taxonomy" id="84023"/>
    <lineage>
        <taxon>Bacteria</taxon>
        <taxon>Bacillati</taxon>
        <taxon>Bacillota</taxon>
        <taxon>Clostridia</taxon>
        <taxon>Eubacteriales</taxon>
        <taxon>Clostridiaceae</taxon>
        <taxon>Clostridium</taxon>
    </lineage>
</organism>
<dbReference type="Proteomes" id="UP000277999">
    <property type="component" value="Unassembled WGS sequence"/>
</dbReference>
<keyword evidence="3 6" id="KW-0862">Zinc</keyword>
<dbReference type="InterPro" id="IPR002328">
    <property type="entry name" value="ADH_Zn_CS"/>
</dbReference>
<dbReference type="CDD" id="cd08278">
    <property type="entry name" value="benzyl_alcohol_DH"/>
    <property type="match status" value="1"/>
</dbReference>
<protein>
    <submittedName>
        <fullName evidence="8">NAD(P)-dependent alcohol dehydrogenase</fullName>
    </submittedName>
</protein>
<evidence type="ECO:0000313" key="8">
    <source>
        <dbReference type="EMBL" id="RMD00171.1"/>
    </source>
</evidence>
<evidence type="ECO:0000256" key="1">
    <source>
        <dbReference type="ARBA" id="ARBA00001947"/>
    </source>
</evidence>
<keyword evidence="4" id="KW-0560">Oxidoreductase</keyword>
<dbReference type="InterPro" id="IPR013154">
    <property type="entry name" value="ADH-like_N"/>
</dbReference>
<gene>
    <name evidence="8" type="ORF">D9O40_10675</name>
</gene>
<reference evidence="8 9" key="1">
    <citation type="submission" date="2018-10" db="EMBL/GenBank/DDBJ databases">
        <title>Genome-centric metagenomics revealed C2 chemical producing, CO utilizing Clostridium with novel acetogenic gene cluster.</title>
        <authorList>
            <person name="Kang H."/>
            <person name="Park B."/>
            <person name="Choi I.G."/>
            <person name="Chang I.S."/>
        </authorList>
    </citation>
    <scope>NUCLEOTIDE SEQUENCE [LARGE SCALE GENOMIC DNA]</scope>
    <source>
        <strain evidence="8 9">H21-9</strain>
    </source>
</reference>
<name>A0A3M0SR09_9CLOT</name>
<dbReference type="SUPFAM" id="SSF50129">
    <property type="entry name" value="GroES-like"/>
    <property type="match status" value="2"/>
</dbReference>
<evidence type="ECO:0000256" key="3">
    <source>
        <dbReference type="ARBA" id="ARBA00022833"/>
    </source>
</evidence>
<dbReference type="EMBL" id="RFAQ01000031">
    <property type="protein sequence ID" value="RMD00171.1"/>
    <property type="molecule type" value="Genomic_DNA"/>
</dbReference>
<dbReference type="GO" id="GO:0008270">
    <property type="term" value="F:zinc ion binding"/>
    <property type="evidence" value="ECO:0007669"/>
    <property type="project" value="InterPro"/>
</dbReference>
<keyword evidence="2 6" id="KW-0479">Metal-binding</keyword>
<dbReference type="AlphaFoldDB" id="A0A3M0SR09"/>
<dbReference type="InterPro" id="IPR020843">
    <property type="entry name" value="ER"/>
</dbReference>
<dbReference type="RefSeq" id="WP_013238276.1">
    <property type="nucleotide sequence ID" value="NZ_CP110420.1"/>
</dbReference>
<dbReference type="Gene3D" id="3.40.50.720">
    <property type="entry name" value="NAD(P)-binding Rossmann-like Domain"/>
    <property type="match status" value="1"/>
</dbReference>
<comment type="similarity">
    <text evidence="6">Belongs to the zinc-containing alcohol dehydrogenase family.</text>
</comment>
<evidence type="ECO:0000256" key="2">
    <source>
        <dbReference type="ARBA" id="ARBA00022723"/>
    </source>
</evidence>
<feature type="domain" description="Enoyl reductase (ER)" evidence="7">
    <location>
        <begin position="12"/>
        <end position="361"/>
    </location>
</feature>
<dbReference type="Pfam" id="PF00107">
    <property type="entry name" value="ADH_zinc_N"/>
    <property type="match status" value="1"/>
</dbReference>
<evidence type="ECO:0000256" key="4">
    <source>
        <dbReference type="ARBA" id="ARBA00023002"/>
    </source>
</evidence>
<dbReference type="GO" id="GO:0005829">
    <property type="term" value="C:cytosol"/>
    <property type="evidence" value="ECO:0007669"/>
    <property type="project" value="TreeGrafter"/>
</dbReference>
<evidence type="ECO:0000313" key="9">
    <source>
        <dbReference type="Proteomes" id="UP000277999"/>
    </source>
</evidence>
<dbReference type="SUPFAM" id="SSF51735">
    <property type="entry name" value="NAD(P)-binding Rossmann-fold domains"/>
    <property type="match status" value="1"/>
</dbReference>
<dbReference type="PANTHER" id="PTHR43880:SF12">
    <property type="entry name" value="ALCOHOL DEHYDROGENASE CLASS-3"/>
    <property type="match status" value="1"/>
</dbReference>
<dbReference type="InterPro" id="IPR036291">
    <property type="entry name" value="NAD(P)-bd_dom_sf"/>
</dbReference>
<evidence type="ECO:0000256" key="6">
    <source>
        <dbReference type="RuleBase" id="RU361277"/>
    </source>
</evidence>
<evidence type="ECO:0000259" key="7">
    <source>
        <dbReference type="SMART" id="SM00829"/>
    </source>
</evidence>
<dbReference type="PROSITE" id="PS00059">
    <property type="entry name" value="ADH_ZINC"/>
    <property type="match status" value="1"/>
</dbReference>
<dbReference type="InterPro" id="IPR011032">
    <property type="entry name" value="GroES-like_sf"/>
</dbReference>
<dbReference type="GO" id="GO:0046294">
    <property type="term" value="P:formaldehyde catabolic process"/>
    <property type="evidence" value="ECO:0007669"/>
    <property type="project" value="TreeGrafter"/>
</dbReference>
<dbReference type="FunFam" id="3.40.50.720:FF:000003">
    <property type="entry name" value="S-(hydroxymethyl)glutathione dehydrogenase"/>
    <property type="match status" value="1"/>
</dbReference>
<dbReference type="PANTHER" id="PTHR43880">
    <property type="entry name" value="ALCOHOL DEHYDROGENASE"/>
    <property type="match status" value="1"/>
</dbReference>
<sequence>MKIKAAVVHEKGQDFKIEEVELAPPKADEILVKIVSSGVCHTDEVAKLQAIPVPLPAVFGHEGCGIVEEVGSSVTEFKKGDRVGFSFGFCGHCENCLSAHQHACENFNAINFGGVMSDGTKRLSQNGKEISSFFGQSSFATYAVVNQNSAIKVDDDMDLALVGPLGCGIQTGAGAVLNRLNPKFGSTIAVFGCGTVGMSAIMAAKITGCSKIIAVGGNPSSLELAKELGATHTINRKETDDIVCEIKQITNGGCHYAIDTTGVGDFVKKALACVRFLGTAVVLGATGDLTINVQEELMGEAKSLIGIVEGDSIPKLFIPQLIQYYKEGKFPFDKLIKFYDFEDINKAFEDSHNGKVIKAVLKIN</sequence>
<proteinExistence type="inferred from homology"/>
<dbReference type="SMART" id="SM00829">
    <property type="entry name" value="PKS_ER"/>
    <property type="match status" value="1"/>
</dbReference>
<dbReference type="GO" id="GO:0051903">
    <property type="term" value="F:S-(hydroxymethyl)glutathione dehydrogenase [NAD(P)+] activity"/>
    <property type="evidence" value="ECO:0007669"/>
    <property type="project" value="TreeGrafter"/>
</dbReference>
<dbReference type="Pfam" id="PF08240">
    <property type="entry name" value="ADH_N"/>
    <property type="match status" value="1"/>
</dbReference>
<comment type="cofactor">
    <cofactor evidence="1 6">
        <name>Zn(2+)</name>
        <dbReference type="ChEBI" id="CHEBI:29105"/>
    </cofactor>
</comment>
<accession>A0A3M0SR09</accession>
<keyword evidence="5" id="KW-0520">NAD</keyword>